<gene>
    <name evidence="1" type="ORF">HHE01_09490</name>
</gene>
<organism evidence="1 2">
    <name type="scientific">Helicobacter heilmannii</name>
    <dbReference type="NCBI Taxonomy" id="35817"/>
    <lineage>
        <taxon>Bacteria</taxon>
        <taxon>Pseudomonadati</taxon>
        <taxon>Campylobacterota</taxon>
        <taxon>Epsilonproteobacteria</taxon>
        <taxon>Campylobacterales</taxon>
        <taxon>Helicobacteraceae</taxon>
        <taxon>Helicobacter</taxon>
    </lineage>
</organism>
<proteinExistence type="predicted"/>
<dbReference type="AlphaFoldDB" id="A0A0K2Y5I3"/>
<evidence type="ECO:0000313" key="2">
    <source>
        <dbReference type="Proteomes" id="UP000046090"/>
    </source>
</evidence>
<accession>A0A0K2Y5I3</accession>
<keyword evidence="2" id="KW-1185">Reference proteome</keyword>
<sequence>MSEKRCIVPACQTNTHFPIRPIQKAMDLLACFNQEKQCF</sequence>
<protein>
    <submittedName>
        <fullName evidence="1">Uncharacterized protein</fullName>
    </submittedName>
</protein>
<dbReference type="Proteomes" id="UP000046090">
    <property type="component" value="Unassembled WGS sequence"/>
</dbReference>
<dbReference type="EMBL" id="CDMK01000001">
    <property type="protein sequence ID" value="CRI34103.1"/>
    <property type="molecule type" value="Genomic_DNA"/>
</dbReference>
<evidence type="ECO:0000313" key="1">
    <source>
        <dbReference type="EMBL" id="CRI34103.1"/>
    </source>
</evidence>
<reference evidence="2" key="1">
    <citation type="submission" date="2014-12" db="EMBL/GenBank/DDBJ databases">
        <authorList>
            <person name="Smet A."/>
        </authorList>
    </citation>
    <scope>NUCLEOTIDE SEQUENCE [LARGE SCALE GENOMIC DNA]</scope>
</reference>
<name>A0A0K2Y5I3_HELHE</name>